<gene>
    <name evidence="2" type="ORF">CSHISOI_06603</name>
</gene>
<dbReference type="Proteomes" id="UP000326340">
    <property type="component" value="Unassembled WGS sequence"/>
</dbReference>
<evidence type="ECO:0000313" key="2">
    <source>
        <dbReference type="EMBL" id="TQN68877.1"/>
    </source>
</evidence>
<sequence>MESAPAPCILTRCEKRDSLRGPCHRQCHFHRVPIDADVAIRDKSDMVETVPWPNRDRQAGFVVTGVGARINVAASVNTRKRPLHTDRVSGLQRSLSRGDGWQKLSYTFIVFHEGKESRGSPVGGDGSHVAGEQTAQRPPSASRLEIEWASPCS</sequence>
<evidence type="ECO:0000313" key="3">
    <source>
        <dbReference type="Proteomes" id="UP000326340"/>
    </source>
</evidence>
<accession>A0A5Q4BQP7</accession>
<dbReference type="EMBL" id="PUHP01000614">
    <property type="protein sequence ID" value="TQN68877.1"/>
    <property type="molecule type" value="Genomic_DNA"/>
</dbReference>
<reference evidence="2 3" key="1">
    <citation type="journal article" date="2019" name="Sci. Rep.">
        <title>Colletotrichum shisoi sp. nov., an anthracnose pathogen of Perilla frutescens in Japan: molecular phylogenetic, morphological and genomic evidence.</title>
        <authorList>
            <person name="Gan P."/>
            <person name="Tsushima A."/>
            <person name="Hiroyama R."/>
            <person name="Narusaka M."/>
            <person name="Takano Y."/>
            <person name="Narusaka Y."/>
            <person name="Kawaradani M."/>
            <person name="Damm U."/>
            <person name="Shirasu K."/>
        </authorList>
    </citation>
    <scope>NUCLEOTIDE SEQUENCE [LARGE SCALE GENOMIC DNA]</scope>
    <source>
        <strain evidence="2 3">PG-2018a</strain>
    </source>
</reference>
<feature type="region of interest" description="Disordered" evidence="1">
    <location>
        <begin position="116"/>
        <end position="153"/>
    </location>
</feature>
<protein>
    <submittedName>
        <fullName evidence="2">Uncharacterized protein</fullName>
    </submittedName>
</protein>
<organism evidence="2 3">
    <name type="scientific">Colletotrichum shisoi</name>
    <dbReference type="NCBI Taxonomy" id="2078593"/>
    <lineage>
        <taxon>Eukaryota</taxon>
        <taxon>Fungi</taxon>
        <taxon>Dikarya</taxon>
        <taxon>Ascomycota</taxon>
        <taxon>Pezizomycotina</taxon>
        <taxon>Sordariomycetes</taxon>
        <taxon>Hypocreomycetidae</taxon>
        <taxon>Glomerellales</taxon>
        <taxon>Glomerellaceae</taxon>
        <taxon>Colletotrichum</taxon>
        <taxon>Colletotrichum destructivum species complex</taxon>
    </lineage>
</organism>
<name>A0A5Q4BQP7_9PEZI</name>
<proteinExistence type="predicted"/>
<comment type="caution">
    <text evidence="2">The sequence shown here is derived from an EMBL/GenBank/DDBJ whole genome shotgun (WGS) entry which is preliminary data.</text>
</comment>
<keyword evidence="3" id="KW-1185">Reference proteome</keyword>
<dbReference type="AlphaFoldDB" id="A0A5Q4BQP7"/>
<evidence type="ECO:0000256" key="1">
    <source>
        <dbReference type="SAM" id="MobiDB-lite"/>
    </source>
</evidence>